<accession>A0ABQ2MK90</accession>
<proteinExistence type="predicted"/>
<organism evidence="1 2">
    <name type="scientific">Streptomyces lasiicapitis</name>
    <dbReference type="NCBI Taxonomy" id="1923961"/>
    <lineage>
        <taxon>Bacteria</taxon>
        <taxon>Bacillati</taxon>
        <taxon>Actinomycetota</taxon>
        <taxon>Actinomycetes</taxon>
        <taxon>Kitasatosporales</taxon>
        <taxon>Streptomycetaceae</taxon>
        <taxon>Streptomyces</taxon>
    </lineage>
</organism>
<dbReference type="Proteomes" id="UP000656881">
    <property type="component" value="Unassembled WGS sequence"/>
</dbReference>
<evidence type="ECO:0000313" key="1">
    <source>
        <dbReference type="EMBL" id="GGO53767.1"/>
    </source>
</evidence>
<evidence type="ECO:0000313" key="2">
    <source>
        <dbReference type="Proteomes" id="UP000656881"/>
    </source>
</evidence>
<dbReference type="RefSeq" id="WP_189176432.1">
    <property type="nucleotide sequence ID" value="NZ_BMNG01000015.1"/>
</dbReference>
<keyword evidence="2" id="KW-1185">Reference proteome</keyword>
<name>A0ABQ2MK90_9ACTN</name>
<dbReference type="EMBL" id="BMNG01000015">
    <property type="protein sequence ID" value="GGO53767.1"/>
    <property type="molecule type" value="Genomic_DNA"/>
</dbReference>
<reference evidence="2" key="1">
    <citation type="journal article" date="2019" name="Int. J. Syst. Evol. Microbiol.">
        <title>The Global Catalogue of Microorganisms (GCM) 10K type strain sequencing project: providing services to taxonomists for standard genome sequencing and annotation.</title>
        <authorList>
            <consortium name="The Broad Institute Genomics Platform"/>
            <consortium name="The Broad Institute Genome Sequencing Center for Infectious Disease"/>
            <person name="Wu L."/>
            <person name="Ma J."/>
        </authorList>
    </citation>
    <scope>NUCLEOTIDE SEQUENCE [LARGE SCALE GENOMIC DNA]</scope>
    <source>
        <strain evidence="2">CGMCC 4.7349</strain>
    </source>
</reference>
<protein>
    <submittedName>
        <fullName evidence="1">Uncharacterized protein</fullName>
    </submittedName>
</protein>
<comment type="caution">
    <text evidence="1">The sequence shown here is derived from an EMBL/GenBank/DDBJ whole genome shotgun (WGS) entry which is preliminary data.</text>
</comment>
<sequence>MEFAELAAEARAETEAAAAELPLEDPELLLASASSDDSLQDLMNALRDSAQLAPGAAVVQGRAFLVRRLEALADESGITRRTRGTVTAVHVRLVLDGRRSRGLPDSTARSVSQLLRLRNENVGPTVLPEITVPTALGYGVLIRRQGVPREHT</sequence>
<gene>
    <name evidence="1" type="ORF">GCM10012286_61930</name>
</gene>